<feature type="region of interest" description="Disordered" evidence="1">
    <location>
        <begin position="714"/>
        <end position="734"/>
    </location>
</feature>
<evidence type="ECO:0000256" key="1">
    <source>
        <dbReference type="SAM" id="MobiDB-lite"/>
    </source>
</evidence>
<feature type="compositionally biased region" description="Polar residues" evidence="1">
    <location>
        <begin position="588"/>
        <end position="607"/>
    </location>
</feature>
<feature type="compositionally biased region" description="Polar residues" evidence="1">
    <location>
        <begin position="30"/>
        <end position="52"/>
    </location>
</feature>
<dbReference type="Pfam" id="PF06741">
    <property type="entry name" value="LsmAD"/>
    <property type="match status" value="1"/>
</dbReference>
<keyword evidence="4" id="KW-1185">Reference proteome</keyword>
<feature type="compositionally biased region" description="Polar residues" evidence="1">
    <location>
        <begin position="59"/>
        <end position="68"/>
    </location>
</feature>
<feature type="compositionally biased region" description="Low complexity" evidence="1">
    <location>
        <begin position="318"/>
        <end position="328"/>
    </location>
</feature>
<feature type="compositionally biased region" description="Low complexity" evidence="1">
    <location>
        <begin position="661"/>
        <end position="672"/>
    </location>
</feature>
<organism evidence="3 4">
    <name type="scientific">Setomelanomma holmii</name>
    <dbReference type="NCBI Taxonomy" id="210430"/>
    <lineage>
        <taxon>Eukaryota</taxon>
        <taxon>Fungi</taxon>
        <taxon>Dikarya</taxon>
        <taxon>Ascomycota</taxon>
        <taxon>Pezizomycotina</taxon>
        <taxon>Dothideomycetes</taxon>
        <taxon>Pleosporomycetidae</taxon>
        <taxon>Pleosporales</taxon>
        <taxon>Pleosporineae</taxon>
        <taxon>Phaeosphaeriaceae</taxon>
        <taxon>Setomelanomma</taxon>
    </lineage>
</organism>
<feature type="region of interest" description="Disordered" evidence="1">
    <location>
        <begin position="764"/>
        <end position="810"/>
    </location>
</feature>
<protein>
    <recommendedName>
        <fullName evidence="2">LsmAD domain-containing protein</fullName>
    </recommendedName>
</protein>
<dbReference type="SMART" id="SM01272">
    <property type="entry name" value="LsmAD"/>
    <property type="match status" value="1"/>
</dbReference>
<dbReference type="Proteomes" id="UP000799777">
    <property type="component" value="Unassembled WGS sequence"/>
</dbReference>
<feature type="region of interest" description="Disordered" evidence="1">
    <location>
        <begin position="1"/>
        <end position="72"/>
    </location>
</feature>
<feature type="region of interest" description="Disordered" evidence="1">
    <location>
        <begin position="507"/>
        <end position="635"/>
    </location>
</feature>
<feature type="compositionally biased region" description="Low complexity" evidence="1">
    <location>
        <begin position="945"/>
        <end position="961"/>
    </location>
</feature>
<dbReference type="PANTHER" id="PTHR12854">
    <property type="entry name" value="ATAXIN 2-RELATED"/>
    <property type="match status" value="1"/>
</dbReference>
<feature type="compositionally biased region" description="Low complexity" evidence="1">
    <location>
        <begin position="773"/>
        <end position="798"/>
    </location>
</feature>
<dbReference type="OrthoDB" id="2275718at2759"/>
<proteinExistence type="predicted"/>
<comment type="caution">
    <text evidence="3">The sequence shown here is derived from an EMBL/GenBank/DDBJ whole genome shotgun (WGS) entry which is preliminary data.</text>
</comment>
<feature type="region of interest" description="Disordered" evidence="1">
    <location>
        <begin position="923"/>
        <end position="1047"/>
    </location>
</feature>
<dbReference type="GO" id="GO:0034063">
    <property type="term" value="P:stress granule assembly"/>
    <property type="evidence" value="ECO:0007669"/>
    <property type="project" value="TreeGrafter"/>
</dbReference>
<feature type="compositionally biased region" description="Polar residues" evidence="1">
    <location>
        <begin position="509"/>
        <end position="522"/>
    </location>
</feature>
<sequence>MSTTGKVLDAQRKPGSPVDGGQRKPPPQKAWTQGTNPITQRPSNPPTSNGVTTAPKPLPSSTTPSGETASPMRHLSDRMMYLLANLTGLPGTITLKNGEKYSGVLSGTSLDPSELRYVFKMVKKLLPAANVQTNGTGEASDDYVGVGDYHVMSFDMSDVADFNVNNVVLDKSQTKGQNGTSGFRTDTDISGNMAFRERNLQKWEPAEIDPNLTLESSGRSSDWDQFSTNERLFGVKSNYDETFYTTTIDRSDPQYAQKAARAEKLAREIEASSALNSHVREERGGHATTDDGGDEEDKYSGVRRDFSQLPSGPNKYTPPARRAPAPQATVPGAPVDPAIISSFVARPDSKPTQRTASPAVDKVATPAPEPAKAEVPKAPEAAKDTPKTEAIPEVAVKPVTEPSQKPSSTVKPTVAAIPPRKTGRPHDATTNVEHDLLDSFKQFSAAEKLRMSERQRTIARENKAVKLNDLKKFALNFKLSTPVPSDLVPILAKDETKQQAIVEKALKQAQETKSTPPKQASTLVDPKVASRPAAAKPDSTHASPSAAQQNQRPRPGQPPYASASMRERSQQNFNQIPPRGQNLLGTRLQMSHQQHKQQGGMSYNNVPQPIPPQDMRVPPTGPSNPSSGVQTPTSTVSTRFNVRANEFKPNPAANTFQPLGNPSTNSSPQPNSATKPEPRKPLTMTSFFGGQRPPAKQAETKEDFNAIARLQKEAKEQAHTKSHGDFPPPFRTPPTWDFPTANAEKTHIQMFEHATAPVPLSAPHHVMSNGSIPHQHQLPPHLHGPQPVPQGQTPQHTPRGPPVQPHHGQAPHHFEAQHMQFSHSTSSVHPSPRPMQPYMYGQQPQMPGYPQQVQMPQFGMSPNVQHVTLRNAQPGQFISPPPAMGGHMMTNQPSNGPFMQMPGNPQMQMYSPAPGQAYPQYPGHMPGGPGANGAFPNSPRPGAPMMSHQGSQQGHQQPPMMYMQAGAPGPQMFQVPPGSMTPMRGPYPQPHQPHYGSPHQHHQFPHQQRGTPSGSYSQPMMQQHSIPPQGPPTGPANHGPESSEEPK</sequence>
<dbReference type="GO" id="GO:0010494">
    <property type="term" value="C:cytoplasmic stress granule"/>
    <property type="evidence" value="ECO:0007669"/>
    <property type="project" value="TreeGrafter"/>
</dbReference>
<dbReference type="InterPro" id="IPR025852">
    <property type="entry name" value="SM_dom_ATX"/>
</dbReference>
<evidence type="ECO:0000313" key="3">
    <source>
        <dbReference type="EMBL" id="KAF2025109.1"/>
    </source>
</evidence>
<feature type="compositionally biased region" description="Polar residues" evidence="1">
    <location>
        <begin position="401"/>
        <end position="411"/>
    </location>
</feature>
<feature type="region of interest" description="Disordered" evidence="1">
    <location>
        <begin position="272"/>
        <end position="429"/>
    </location>
</feature>
<dbReference type="EMBL" id="ML978274">
    <property type="protein sequence ID" value="KAF2025109.1"/>
    <property type="molecule type" value="Genomic_DNA"/>
</dbReference>
<feature type="compositionally biased region" description="Basic and acidic residues" evidence="1">
    <location>
        <begin position="278"/>
        <end position="289"/>
    </location>
</feature>
<feature type="domain" description="LsmAD" evidence="2">
    <location>
        <begin position="233"/>
        <end position="305"/>
    </location>
</feature>
<reference evidence="3" key="1">
    <citation type="journal article" date="2020" name="Stud. Mycol.">
        <title>101 Dothideomycetes genomes: a test case for predicting lifestyles and emergence of pathogens.</title>
        <authorList>
            <person name="Haridas S."/>
            <person name="Albert R."/>
            <person name="Binder M."/>
            <person name="Bloem J."/>
            <person name="Labutti K."/>
            <person name="Salamov A."/>
            <person name="Andreopoulos B."/>
            <person name="Baker S."/>
            <person name="Barry K."/>
            <person name="Bills G."/>
            <person name="Bluhm B."/>
            <person name="Cannon C."/>
            <person name="Castanera R."/>
            <person name="Culley D."/>
            <person name="Daum C."/>
            <person name="Ezra D."/>
            <person name="Gonzalez J."/>
            <person name="Henrissat B."/>
            <person name="Kuo A."/>
            <person name="Liang C."/>
            <person name="Lipzen A."/>
            <person name="Lutzoni F."/>
            <person name="Magnuson J."/>
            <person name="Mondo S."/>
            <person name="Nolan M."/>
            <person name="Ohm R."/>
            <person name="Pangilinan J."/>
            <person name="Park H.-J."/>
            <person name="Ramirez L."/>
            <person name="Alfaro M."/>
            <person name="Sun H."/>
            <person name="Tritt A."/>
            <person name="Yoshinaga Y."/>
            <person name="Zwiers L.-H."/>
            <person name="Turgeon B."/>
            <person name="Goodwin S."/>
            <person name="Spatafora J."/>
            <person name="Crous P."/>
            <person name="Grigoriev I."/>
        </authorList>
    </citation>
    <scope>NUCLEOTIDE SEQUENCE</scope>
    <source>
        <strain evidence="3">CBS 110217</strain>
    </source>
</reference>
<dbReference type="Pfam" id="PF14438">
    <property type="entry name" value="SM-ATX"/>
    <property type="match status" value="1"/>
</dbReference>
<feature type="compositionally biased region" description="Basic and acidic residues" evidence="1">
    <location>
        <begin position="714"/>
        <end position="724"/>
    </location>
</feature>
<feature type="compositionally biased region" description="Polar residues" evidence="1">
    <location>
        <begin position="623"/>
        <end position="635"/>
    </location>
</feature>
<feature type="compositionally biased region" description="Basic and acidic residues" evidence="1">
    <location>
        <begin position="371"/>
        <end position="387"/>
    </location>
</feature>
<evidence type="ECO:0000259" key="2">
    <source>
        <dbReference type="SMART" id="SM01272"/>
    </source>
</evidence>
<feature type="compositionally biased region" description="Polar residues" evidence="1">
    <location>
        <begin position="1009"/>
        <end position="1026"/>
    </location>
</feature>
<feature type="region of interest" description="Disordered" evidence="1">
    <location>
        <begin position="648"/>
        <end position="697"/>
    </location>
</feature>
<evidence type="ECO:0000313" key="4">
    <source>
        <dbReference type="Proteomes" id="UP000799777"/>
    </source>
</evidence>
<gene>
    <name evidence="3" type="ORF">EK21DRAFT_77200</name>
</gene>
<dbReference type="PANTHER" id="PTHR12854:SF7">
    <property type="entry name" value="ATAXIN-2 HOMOLOG"/>
    <property type="match status" value="1"/>
</dbReference>
<name>A0A9P4LIG8_9PLEO</name>
<dbReference type="InterPro" id="IPR045117">
    <property type="entry name" value="ATXN2-like"/>
</dbReference>
<dbReference type="GO" id="GO:0003729">
    <property type="term" value="F:mRNA binding"/>
    <property type="evidence" value="ECO:0007669"/>
    <property type="project" value="TreeGrafter"/>
</dbReference>
<dbReference type="AlphaFoldDB" id="A0A9P4LIG8"/>
<accession>A0A9P4LIG8</accession>
<dbReference type="InterPro" id="IPR009604">
    <property type="entry name" value="LsmAD_domain"/>
</dbReference>